<dbReference type="EMBL" id="MW366843">
    <property type="protein sequence ID" value="QQO90397.1"/>
    <property type="molecule type" value="Genomic_DNA"/>
</dbReference>
<dbReference type="Proteomes" id="UP000596123">
    <property type="component" value="Segment"/>
</dbReference>
<keyword evidence="2" id="KW-1185">Reference proteome</keyword>
<protein>
    <submittedName>
        <fullName evidence="1">Uncharacterized protein</fullName>
    </submittedName>
</protein>
<reference evidence="1 2" key="1">
    <citation type="submission" date="2020-12" db="EMBL/GenBank/DDBJ databases">
        <title>Complete genome sequence of Erwinia phage pEa_SNUABM_5.</title>
        <authorList>
            <person name="Kim S.G."/>
            <person name="Lee S.B."/>
            <person name="Kwon J."/>
            <person name="Park S.C."/>
        </authorList>
    </citation>
    <scope>NUCLEOTIDE SEQUENCE [LARGE SCALE GENOMIC DNA]</scope>
</reference>
<evidence type="ECO:0000313" key="2">
    <source>
        <dbReference type="Proteomes" id="UP000596123"/>
    </source>
</evidence>
<sequence length="218" mass="25018">MEIMISLSFKQIEPPIVSYDPQKAPHVNDNSKPGQVFDLHTLQQMSYLDMKKVKGDAGAKYAKVIAQWLNGQRNIEVKFRVSKRSKISIEVKNTKQLAARYTEIYLLSPEKTKSKDWELIGTGPHGNENVVQLGGRMQPDVLYATARSMLGAHLPTDEWPGDSTREQVIFKFDKMRSEHRKVPDRAYKYVNNNETQLITMMQDGMSIDEIVAWVLNQY</sequence>
<gene>
    <name evidence="1" type="ORF">pEaSNUABM5_00255</name>
</gene>
<accession>A0A7T8EPP7</accession>
<proteinExistence type="predicted"/>
<organism evidence="1 2">
    <name type="scientific">Erwinia phage pEa_SNUABM_5</name>
    <dbReference type="NCBI Taxonomy" id="2797313"/>
    <lineage>
        <taxon>Viruses</taxon>
        <taxon>Duplodnaviria</taxon>
        <taxon>Heunggongvirae</taxon>
        <taxon>Uroviricota</taxon>
        <taxon>Caudoviricetes</taxon>
        <taxon>Rivsvirus</taxon>
        <taxon>Rivsvirus SNUABM5</taxon>
    </lineage>
</organism>
<name>A0A7T8EPP7_9CAUD</name>
<evidence type="ECO:0000313" key="1">
    <source>
        <dbReference type="EMBL" id="QQO90397.1"/>
    </source>
</evidence>